<feature type="domain" description="VOC" evidence="2">
    <location>
        <begin position="185"/>
        <end position="312"/>
    </location>
</feature>
<dbReference type="RefSeq" id="WP_197312379.1">
    <property type="nucleotide sequence ID" value="NZ_JADZLT010000054.1"/>
</dbReference>
<name>A0A931MZR6_9HYPH</name>
<reference evidence="3" key="1">
    <citation type="submission" date="2020-12" db="EMBL/GenBank/DDBJ databases">
        <title>Methylobrevis albus sp. nov., isolated from fresh water lack sediment.</title>
        <authorList>
            <person name="Zou Q."/>
        </authorList>
    </citation>
    <scope>NUCLEOTIDE SEQUENCE</scope>
    <source>
        <strain evidence="3">L22</strain>
    </source>
</reference>
<dbReference type="InterPro" id="IPR004360">
    <property type="entry name" value="Glyas_Fos-R_dOase_dom"/>
</dbReference>
<dbReference type="PROSITE" id="PS00934">
    <property type="entry name" value="GLYOXALASE_I_1"/>
    <property type="match status" value="1"/>
</dbReference>
<dbReference type="Gene3D" id="3.10.180.10">
    <property type="entry name" value="2,3-Dihydroxybiphenyl 1,2-Dioxygenase, domain 1"/>
    <property type="match status" value="2"/>
</dbReference>
<keyword evidence="1" id="KW-0479">Metal-binding</keyword>
<dbReference type="Proteomes" id="UP000631694">
    <property type="component" value="Unassembled WGS sequence"/>
</dbReference>
<organism evidence="3 4">
    <name type="scientific">Methylobrevis albus</name>
    <dbReference type="NCBI Taxonomy" id="2793297"/>
    <lineage>
        <taxon>Bacteria</taxon>
        <taxon>Pseudomonadati</taxon>
        <taxon>Pseudomonadota</taxon>
        <taxon>Alphaproteobacteria</taxon>
        <taxon>Hyphomicrobiales</taxon>
        <taxon>Pleomorphomonadaceae</taxon>
        <taxon>Methylobrevis</taxon>
    </lineage>
</organism>
<dbReference type="InterPro" id="IPR037523">
    <property type="entry name" value="VOC_core"/>
</dbReference>
<dbReference type="PANTHER" id="PTHR43279">
    <property type="entry name" value="CATECHOL-2,3-DIOXYGENASE"/>
    <property type="match status" value="1"/>
</dbReference>
<dbReference type="PANTHER" id="PTHR43279:SF1">
    <property type="entry name" value="CATECHOL-2,3-DIOXYGENASE"/>
    <property type="match status" value="1"/>
</dbReference>
<dbReference type="PROSITE" id="PS51819">
    <property type="entry name" value="VOC"/>
    <property type="match status" value="2"/>
</dbReference>
<comment type="caution">
    <text evidence="3">The sequence shown here is derived from an EMBL/GenBank/DDBJ whole genome shotgun (WGS) entry which is preliminary data.</text>
</comment>
<evidence type="ECO:0000313" key="3">
    <source>
        <dbReference type="EMBL" id="MBH0239290.1"/>
    </source>
</evidence>
<sequence>MSELLSEKSTGATQAPRIAAATTTGPVALNVRDLAGVAAFYQRTLGLAVQAEDKGTVVLGAAGGVPLVTLVEAPAAVAALPRSAGLYHLAILLPGRADLGRWLTHMAESRTPIDGAADHLVSEAVYLADPEGNGIEVYRDRPRLEWPLKPGGGVRMDNARLDIDGLLGLARAEGTPWQGAPAGTRMGHIHLKVTDIPAARDFYVGRLGLDAMETMPSALFVAAGGYHHHLGLNTWHSGRGTPLDPAALGLSHAVIEVPDAAELGRLADDLAAHGVAVARPMPGTALVRDPSGNRLLFTAGPVDAATAAGFTAI</sequence>
<protein>
    <submittedName>
        <fullName evidence="3">VOC family protein</fullName>
    </submittedName>
</protein>
<dbReference type="AlphaFoldDB" id="A0A931MZR6"/>
<evidence type="ECO:0000313" key="4">
    <source>
        <dbReference type="Proteomes" id="UP000631694"/>
    </source>
</evidence>
<dbReference type="Pfam" id="PF00903">
    <property type="entry name" value="Glyoxalase"/>
    <property type="match status" value="2"/>
</dbReference>
<feature type="domain" description="VOC" evidence="2">
    <location>
        <begin position="23"/>
        <end position="140"/>
    </location>
</feature>
<dbReference type="GO" id="GO:0004462">
    <property type="term" value="F:lactoylglutathione lyase activity"/>
    <property type="evidence" value="ECO:0007669"/>
    <property type="project" value="InterPro"/>
</dbReference>
<dbReference type="GO" id="GO:0046872">
    <property type="term" value="F:metal ion binding"/>
    <property type="evidence" value="ECO:0007669"/>
    <property type="project" value="UniProtKB-KW"/>
</dbReference>
<gene>
    <name evidence="3" type="ORF">I5731_15815</name>
</gene>
<accession>A0A931MZR6</accession>
<proteinExistence type="predicted"/>
<dbReference type="InterPro" id="IPR029068">
    <property type="entry name" value="Glyas_Bleomycin-R_OHBP_Dase"/>
</dbReference>
<dbReference type="SUPFAM" id="SSF54593">
    <property type="entry name" value="Glyoxalase/Bleomycin resistance protein/Dihydroxybiphenyl dioxygenase"/>
    <property type="match status" value="2"/>
</dbReference>
<evidence type="ECO:0000256" key="1">
    <source>
        <dbReference type="ARBA" id="ARBA00022723"/>
    </source>
</evidence>
<dbReference type="InterPro" id="IPR018146">
    <property type="entry name" value="Glyoxalase_1_CS"/>
</dbReference>
<keyword evidence="4" id="KW-1185">Reference proteome</keyword>
<dbReference type="EMBL" id="JADZLT010000054">
    <property type="protein sequence ID" value="MBH0239290.1"/>
    <property type="molecule type" value="Genomic_DNA"/>
</dbReference>
<evidence type="ECO:0000259" key="2">
    <source>
        <dbReference type="PROSITE" id="PS51819"/>
    </source>
</evidence>